<sequence length="62" mass="6881">MFGTVGHCLGDLFAPLKTVSECLAPSGTVWETIWHRRQLSGSVLHCRRLSGRPLVTVEECLE</sequence>
<organism evidence="1 2">
    <name type="scientific">Dreissena polymorpha</name>
    <name type="common">Zebra mussel</name>
    <name type="synonym">Mytilus polymorpha</name>
    <dbReference type="NCBI Taxonomy" id="45954"/>
    <lineage>
        <taxon>Eukaryota</taxon>
        <taxon>Metazoa</taxon>
        <taxon>Spiralia</taxon>
        <taxon>Lophotrochozoa</taxon>
        <taxon>Mollusca</taxon>
        <taxon>Bivalvia</taxon>
        <taxon>Autobranchia</taxon>
        <taxon>Heteroconchia</taxon>
        <taxon>Euheterodonta</taxon>
        <taxon>Imparidentia</taxon>
        <taxon>Neoheterodontei</taxon>
        <taxon>Myida</taxon>
        <taxon>Dreissenoidea</taxon>
        <taxon>Dreissenidae</taxon>
        <taxon>Dreissena</taxon>
    </lineage>
</organism>
<proteinExistence type="predicted"/>
<name>A0A9D3Y381_DREPO</name>
<reference evidence="1" key="1">
    <citation type="journal article" date="2019" name="bioRxiv">
        <title>The Genome of the Zebra Mussel, Dreissena polymorpha: A Resource for Invasive Species Research.</title>
        <authorList>
            <person name="McCartney M.A."/>
            <person name="Auch B."/>
            <person name="Kono T."/>
            <person name="Mallez S."/>
            <person name="Zhang Y."/>
            <person name="Obille A."/>
            <person name="Becker A."/>
            <person name="Abrahante J.E."/>
            <person name="Garbe J."/>
            <person name="Badalamenti J.P."/>
            <person name="Herman A."/>
            <person name="Mangelson H."/>
            <person name="Liachko I."/>
            <person name="Sullivan S."/>
            <person name="Sone E.D."/>
            <person name="Koren S."/>
            <person name="Silverstein K.A.T."/>
            <person name="Beckman K.B."/>
            <person name="Gohl D.M."/>
        </authorList>
    </citation>
    <scope>NUCLEOTIDE SEQUENCE</scope>
    <source>
        <strain evidence="1">Duluth1</strain>
        <tissue evidence="1">Whole animal</tissue>
    </source>
</reference>
<dbReference type="Proteomes" id="UP000828390">
    <property type="component" value="Unassembled WGS sequence"/>
</dbReference>
<gene>
    <name evidence="1" type="ORF">DPMN_191552</name>
</gene>
<evidence type="ECO:0000313" key="1">
    <source>
        <dbReference type="EMBL" id="KAH3692196.1"/>
    </source>
</evidence>
<reference evidence="1" key="2">
    <citation type="submission" date="2020-11" db="EMBL/GenBank/DDBJ databases">
        <authorList>
            <person name="McCartney M.A."/>
            <person name="Auch B."/>
            <person name="Kono T."/>
            <person name="Mallez S."/>
            <person name="Becker A."/>
            <person name="Gohl D.M."/>
            <person name="Silverstein K.A.T."/>
            <person name="Koren S."/>
            <person name="Bechman K.B."/>
            <person name="Herman A."/>
            <person name="Abrahante J.E."/>
            <person name="Garbe J."/>
        </authorList>
    </citation>
    <scope>NUCLEOTIDE SEQUENCE</scope>
    <source>
        <strain evidence="1">Duluth1</strain>
        <tissue evidence="1">Whole animal</tissue>
    </source>
</reference>
<protein>
    <submittedName>
        <fullName evidence="1">Uncharacterized protein</fullName>
    </submittedName>
</protein>
<accession>A0A9D3Y381</accession>
<comment type="caution">
    <text evidence="1">The sequence shown here is derived from an EMBL/GenBank/DDBJ whole genome shotgun (WGS) entry which is preliminary data.</text>
</comment>
<evidence type="ECO:0000313" key="2">
    <source>
        <dbReference type="Proteomes" id="UP000828390"/>
    </source>
</evidence>
<dbReference type="AlphaFoldDB" id="A0A9D3Y381"/>
<keyword evidence="2" id="KW-1185">Reference proteome</keyword>
<dbReference type="EMBL" id="JAIWYP010000024">
    <property type="protein sequence ID" value="KAH3692196.1"/>
    <property type="molecule type" value="Genomic_DNA"/>
</dbReference>